<dbReference type="SUPFAM" id="SSF52980">
    <property type="entry name" value="Restriction endonuclease-like"/>
    <property type="match status" value="1"/>
</dbReference>
<keyword evidence="2" id="KW-0255">Endonuclease</keyword>
<sequence length="120" mass="13713">MRQAVPPQHRTFARKMRADSTKAENVLWQALRNKQIEGLKFKRQVPLDGYILDFICFEARLIVEVDGGQHAESARDAERDRHFEAAGFRVLRFWNDDVLKGIDGVCLTILCEAQGRLGEG</sequence>
<reference evidence="2 3" key="1">
    <citation type="submission" date="2020-02" db="EMBL/GenBank/DDBJ databases">
        <title>Genome sequence of strain CCNWXJ40-4.</title>
        <authorList>
            <person name="Gao J."/>
            <person name="Sun J."/>
        </authorList>
    </citation>
    <scope>NUCLEOTIDE SEQUENCE [LARGE SCALE GENOMIC DNA]</scope>
    <source>
        <strain evidence="2 3">CCNWXJ 40-4</strain>
    </source>
</reference>
<dbReference type="PANTHER" id="PTHR38590:SF1">
    <property type="entry name" value="BLL0828 PROTEIN"/>
    <property type="match status" value="1"/>
</dbReference>
<evidence type="ECO:0000313" key="3">
    <source>
        <dbReference type="Proteomes" id="UP001642900"/>
    </source>
</evidence>
<keyword evidence="3" id="KW-1185">Reference proteome</keyword>
<evidence type="ECO:0000313" key="2">
    <source>
        <dbReference type="EMBL" id="NGO54749.1"/>
    </source>
</evidence>
<accession>A0A6G4WJG8</accession>
<dbReference type="EMBL" id="JAAKZF010000063">
    <property type="protein sequence ID" value="NGO54749.1"/>
    <property type="molecule type" value="Genomic_DNA"/>
</dbReference>
<dbReference type="CDD" id="cd01038">
    <property type="entry name" value="Endonuclease_DUF559"/>
    <property type="match status" value="1"/>
</dbReference>
<dbReference type="Proteomes" id="UP001642900">
    <property type="component" value="Unassembled WGS sequence"/>
</dbReference>
<evidence type="ECO:0000259" key="1">
    <source>
        <dbReference type="Pfam" id="PF04480"/>
    </source>
</evidence>
<dbReference type="PANTHER" id="PTHR38590">
    <property type="entry name" value="BLL0828 PROTEIN"/>
    <property type="match status" value="1"/>
</dbReference>
<name>A0A6G4WJG8_9HYPH</name>
<protein>
    <submittedName>
        <fullName evidence="2">Endonuclease domain-containing protein</fullName>
    </submittedName>
</protein>
<dbReference type="RefSeq" id="WP_165033084.1">
    <property type="nucleotide sequence ID" value="NZ_JAAKZF010000063.1"/>
</dbReference>
<comment type="caution">
    <text evidence="2">The sequence shown here is derived from an EMBL/GenBank/DDBJ whole genome shotgun (WGS) entry which is preliminary data.</text>
</comment>
<dbReference type="GO" id="GO:0004519">
    <property type="term" value="F:endonuclease activity"/>
    <property type="evidence" value="ECO:0007669"/>
    <property type="project" value="UniProtKB-KW"/>
</dbReference>
<gene>
    <name evidence="2" type="ORF">G6N73_27125</name>
</gene>
<feature type="domain" description="DUF559" evidence="1">
    <location>
        <begin position="9"/>
        <end position="111"/>
    </location>
</feature>
<dbReference type="InterPro" id="IPR047216">
    <property type="entry name" value="Endonuclease_DUF559_bact"/>
</dbReference>
<dbReference type="Gene3D" id="3.40.960.10">
    <property type="entry name" value="VSR Endonuclease"/>
    <property type="match status" value="1"/>
</dbReference>
<dbReference type="Pfam" id="PF04480">
    <property type="entry name" value="DUF559"/>
    <property type="match status" value="1"/>
</dbReference>
<keyword evidence="2" id="KW-0378">Hydrolase</keyword>
<keyword evidence="2" id="KW-0540">Nuclease</keyword>
<organism evidence="2 3">
    <name type="scientific">Allomesorhizobium camelthorni</name>
    <dbReference type="NCBI Taxonomy" id="475069"/>
    <lineage>
        <taxon>Bacteria</taxon>
        <taxon>Pseudomonadati</taxon>
        <taxon>Pseudomonadota</taxon>
        <taxon>Alphaproteobacteria</taxon>
        <taxon>Hyphomicrobiales</taxon>
        <taxon>Phyllobacteriaceae</taxon>
        <taxon>Allomesorhizobium</taxon>
    </lineage>
</organism>
<dbReference type="InterPro" id="IPR007569">
    <property type="entry name" value="DUF559"/>
</dbReference>
<proteinExistence type="predicted"/>
<dbReference type="InterPro" id="IPR011335">
    <property type="entry name" value="Restrct_endonuc-II-like"/>
</dbReference>
<dbReference type="AlphaFoldDB" id="A0A6G4WJG8"/>